<sequence>MPSAIENGGKSNGHSAAVKPYPPGVHVPSLTFFDSSHSQEIDWDTQRKHISFIVRSGVHGIVLAGTNGEAFPLSRTEKQELVRLTRKITTEEGRPELPITLGTTGTSTRDVLADCSAAKEAGADFVLVLVASFFHFALNKDAICEYFEEVADGSPLPVLIYNFPSVAAGLDVTSPMLDRLAKHPNVVGLTCGSIAKVTRVAASHKPQHFSALAGQSDWLIPALSVGGTGCITGVGNLYPRACVAIYDLYQVGKFEEALKLQYTLAVCELGFGEGGINGTKWVVAEFLGYPAEARDCRRPYPKFISKERQQWILDQVRVLEAEETRLNKSAAR</sequence>
<reference evidence="5" key="1">
    <citation type="submission" date="2021-12" db="EMBL/GenBank/DDBJ databases">
        <title>Black yeast isolated from Biological Soil Crust.</title>
        <authorList>
            <person name="Kurbessoian T."/>
        </authorList>
    </citation>
    <scope>NUCLEOTIDE SEQUENCE</scope>
    <source>
        <strain evidence="5">CCFEE 5208</strain>
    </source>
</reference>
<gene>
    <name evidence="5" type="ORF">LTR82_016280</name>
</gene>
<dbReference type="SMART" id="SM01130">
    <property type="entry name" value="DHDPS"/>
    <property type="match status" value="1"/>
</dbReference>
<dbReference type="GO" id="GO:0008840">
    <property type="term" value="F:4-hydroxy-tetrahydrodipicolinate synthase activity"/>
    <property type="evidence" value="ECO:0007669"/>
    <property type="project" value="TreeGrafter"/>
</dbReference>
<evidence type="ECO:0008006" key="7">
    <source>
        <dbReference type="Google" id="ProtNLM"/>
    </source>
</evidence>
<dbReference type="Gene3D" id="3.20.20.70">
    <property type="entry name" value="Aldolase class I"/>
    <property type="match status" value="1"/>
</dbReference>
<comment type="caution">
    <text evidence="5">The sequence shown here is derived from an EMBL/GenBank/DDBJ whole genome shotgun (WGS) entry which is preliminary data.</text>
</comment>
<accession>A0AAN6F6T1</accession>
<evidence type="ECO:0000256" key="3">
    <source>
        <dbReference type="PIRSR" id="PIRSR001365-2"/>
    </source>
</evidence>
<dbReference type="PIRSF" id="PIRSF001365">
    <property type="entry name" value="DHDPS"/>
    <property type="match status" value="1"/>
</dbReference>
<keyword evidence="1 2" id="KW-0456">Lyase</keyword>
<evidence type="ECO:0000313" key="5">
    <source>
        <dbReference type="EMBL" id="KAK0306622.1"/>
    </source>
</evidence>
<dbReference type="SUPFAM" id="SSF51569">
    <property type="entry name" value="Aldolase"/>
    <property type="match status" value="1"/>
</dbReference>
<name>A0AAN6F6T1_9PEZI</name>
<evidence type="ECO:0000256" key="1">
    <source>
        <dbReference type="ARBA" id="ARBA00023239"/>
    </source>
</evidence>
<dbReference type="AlphaFoldDB" id="A0AAN6F6T1"/>
<comment type="similarity">
    <text evidence="2">Belongs to the DapA family.</text>
</comment>
<evidence type="ECO:0000256" key="4">
    <source>
        <dbReference type="SAM" id="MobiDB-lite"/>
    </source>
</evidence>
<evidence type="ECO:0000256" key="2">
    <source>
        <dbReference type="PIRNR" id="PIRNR001365"/>
    </source>
</evidence>
<organism evidence="5 6">
    <name type="scientific">Friedmanniomyces endolithicus</name>
    <dbReference type="NCBI Taxonomy" id="329885"/>
    <lineage>
        <taxon>Eukaryota</taxon>
        <taxon>Fungi</taxon>
        <taxon>Dikarya</taxon>
        <taxon>Ascomycota</taxon>
        <taxon>Pezizomycotina</taxon>
        <taxon>Dothideomycetes</taxon>
        <taxon>Dothideomycetidae</taxon>
        <taxon>Mycosphaerellales</taxon>
        <taxon>Teratosphaeriaceae</taxon>
        <taxon>Friedmanniomyces</taxon>
    </lineage>
</organism>
<protein>
    <recommendedName>
        <fullName evidence="7">4-hydroxy-2-oxoglutarate aldolase, mitochondrial</fullName>
    </recommendedName>
</protein>
<feature type="region of interest" description="Disordered" evidence="4">
    <location>
        <begin position="1"/>
        <end position="21"/>
    </location>
</feature>
<proteinExistence type="inferred from homology"/>
<feature type="binding site" evidence="3">
    <location>
        <position position="231"/>
    </location>
    <ligand>
        <name>pyruvate</name>
        <dbReference type="ChEBI" id="CHEBI:15361"/>
    </ligand>
</feature>
<evidence type="ECO:0000313" key="6">
    <source>
        <dbReference type="Proteomes" id="UP001168146"/>
    </source>
</evidence>
<dbReference type="CDD" id="cd00408">
    <property type="entry name" value="DHDPS-like"/>
    <property type="match status" value="1"/>
</dbReference>
<dbReference type="Proteomes" id="UP001168146">
    <property type="component" value="Unassembled WGS sequence"/>
</dbReference>
<dbReference type="PANTHER" id="PTHR12128:SF66">
    <property type="entry name" value="4-HYDROXY-2-OXOGLUTARATE ALDOLASE, MITOCHONDRIAL"/>
    <property type="match status" value="1"/>
</dbReference>
<dbReference type="Pfam" id="PF00701">
    <property type="entry name" value="DHDPS"/>
    <property type="match status" value="1"/>
</dbReference>
<dbReference type="InterPro" id="IPR002220">
    <property type="entry name" value="DapA-like"/>
</dbReference>
<dbReference type="PRINTS" id="PR00146">
    <property type="entry name" value="DHPICSNTHASE"/>
</dbReference>
<dbReference type="InterPro" id="IPR013785">
    <property type="entry name" value="Aldolase_TIM"/>
</dbReference>
<dbReference type="PANTHER" id="PTHR12128">
    <property type="entry name" value="DIHYDRODIPICOLINATE SYNTHASE"/>
    <property type="match status" value="1"/>
</dbReference>
<dbReference type="EMBL" id="JASUXU010000101">
    <property type="protein sequence ID" value="KAK0306622.1"/>
    <property type="molecule type" value="Genomic_DNA"/>
</dbReference>